<feature type="transmembrane region" description="Helical" evidence="6">
    <location>
        <begin position="326"/>
        <end position="345"/>
    </location>
</feature>
<keyword evidence="4 6" id="KW-1133">Transmembrane helix</keyword>
<evidence type="ECO:0000313" key="7">
    <source>
        <dbReference type="EMBL" id="MFC4618125.1"/>
    </source>
</evidence>
<feature type="transmembrane region" description="Helical" evidence="6">
    <location>
        <begin position="251"/>
        <end position="272"/>
    </location>
</feature>
<feature type="transmembrane region" description="Helical" evidence="6">
    <location>
        <begin position="413"/>
        <end position="433"/>
    </location>
</feature>
<organism evidence="7 8">
    <name type="scientific">Camelliibacillus cellulosilyticus</name>
    <dbReference type="NCBI Taxonomy" id="2174486"/>
    <lineage>
        <taxon>Bacteria</taxon>
        <taxon>Bacillati</taxon>
        <taxon>Bacillota</taxon>
        <taxon>Bacilli</taxon>
        <taxon>Bacillales</taxon>
        <taxon>Sporolactobacillaceae</taxon>
        <taxon>Camelliibacillus</taxon>
    </lineage>
</organism>
<dbReference type="InterPro" id="IPR014249">
    <property type="entry name" value="Spore_V_B"/>
</dbReference>
<feature type="transmembrane region" description="Helical" evidence="6">
    <location>
        <begin position="182"/>
        <end position="206"/>
    </location>
</feature>
<dbReference type="PIRSF" id="PIRSF038958">
    <property type="entry name" value="PG_synth_SpoVB"/>
    <property type="match status" value="1"/>
</dbReference>
<feature type="transmembrane region" description="Helical" evidence="6">
    <location>
        <begin position="12"/>
        <end position="35"/>
    </location>
</feature>
<evidence type="ECO:0000256" key="4">
    <source>
        <dbReference type="ARBA" id="ARBA00022989"/>
    </source>
</evidence>
<accession>A0ABV9GN93</accession>
<feature type="transmembrane region" description="Helical" evidence="6">
    <location>
        <begin position="481"/>
        <end position="501"/>
    </location>
</feature>
<keyword evidence="2" id="KW-1003">Cell membrane</keyword>
<evidence type="ECO:0000256" key="5">
    <source>
        <dbReference type="ARBA" id="ARBA00023136"/>
    </source>
</evidence>
<evidence type="ECO:0000313" key="8">
    <source>
        <dbReference type="Proteomes" id="UP001596022"/>
    </source>
</evidence>
<feature type="transmembrane region" description="Helical" evidence="6">
    <location>
        <begin position="440"/>
        <end position="461"/>
    </location>
</feature>
<dbReference type="RefSeq" id="WP_376845130.1">
    <property type="nucleotide sequence ID" value="NZ_JBHSFW010000001.1"/>
</dbReference>
<keyword evidence="3 6" id="KW-0812">Transmembrane</keyword>
<proteinExistence type="predicted"/>
<dbReference type="PANTHER" id="PTHR30250:SF24">
    <property type="entry name" value="STAGE V SPORULATION PROTEIN B"/>
    <property type="match status" value="1"/>
</dbReference>
<feature type="transmembrane region" description="Helical" evidence="6">
    <location>
        <begin position="357"/>
        <end position="379"/>
    </location>
</feature>
<name>A0ABV9GN93_9BACL</name>
<dbReference type="CDD" id="cd13124">
    <property type="entry name" value="MATE_SpoVB_like"/>
    <property type="match status" value="1"/>
</dbReference>
<comment type="caution">
    <text evidence="7">The sequence shown here is derived from an EMBL/GenBank/DDBJ whole genome shotgun (WGS) entry which is preliminary data.</text>
</comment>
<dbReference type="InterPro" id="IPR024923">
    <property type="entry name" value="PG_synth_SpoVB"/>
</dbReference>
<feature type="transmembrane region" description="Helical" evidence="6">
    <location>
        <begin position="278"/>
        <end position="305"/>
    </location>
</feature>
<protein>
    <submittedName>
        <fullName evidence="7">Stage V sporulation protein B</fullName>
    </submittedName>
</protein>
<feature type="transmembrane region" description="Helical" evidence="6">
    <location>
        <begin position="388"/>
        <end position="407"/>
    </location>
</feature>
<dbReference type="InterPro" id="IPR050833">
    <property type="entry name" value="Poly_Biosynth_Transport"/>
</dbReference>
<dbReference type="NCBIfam" id="TIGR02900">
    <property type="entry name" value="spore_V_B"/>
    <property type="match status" value="1"/>
</dbReference>
<feature type="transmembrane region" description="Helical" evidence="6">
    <location>
        <begin position="152"/>
        <end position="176"/>
    </location>
</feature>
<feature type="transmembrane region" description="Helical" evidence="6">
    <location>
        <begin position="89"/>
        <end position="115"/>
    </location>
</feature>
<gene>
    <name evidence="7" type="primary">spoVB</name>
    <name evidence="7" type="ORF">ACFO4N_05210</name>
</gene>
<dbReference type="InterPro" id="IPR002797">
    <property type="entry name" value="Polysacc_synth"/>
</dbReference>
<evidence type="ECO:0000256" key="3">
    <source>
        <dbReference type="ARBA" id="ARBA00022692"/>
    </source>
</evidence>
<evidence type="ECO:0000256" key="6">
    <source>
        <dbReference type="SAM" id="Phobius"/>
    </source>
</evidence>
<sequence length="517" mass="56560">MAKQSFLKGAFILMIAGMVTKILGMVNKIVLARIIGDEGIGLYSMAYPTLLLTVTLTQLGLPVAISKLVAEAAASDNRRKIKRVLTVSFFVVGTLSVVFTIGLMLLAPIFAHVLFTDERTLYPLLAITPIIPIVGGASVLRGYFQGMQNMSPYAFSMVIEQIIRISLVSTLAMALLPYGIEYAAAGAMISGVIGELVSLLYMIWMFKAKKRIKIRKQFWDYLGKGKETFNQLMRIALPATGSRLIGSVSNFLEPIVIAQSLALAGMATSLATKQYGELVGFAIPLLTLPSFITHSLYVSLVPTISEAAAKRRMDIVHFRVNQAAKIAMIAGGLSIVVSFVFAKPIMTLMYHSPQSAIYVYTIAPFFFFFYFQAPFAAVLQALDLAKAAMINSLIGAVVKILTILFLASRPDLGIMGAAIGYAVAVVLVTLLHLATVIKSIGFSLAIVDYIKGIFAMLATGWAARFIDRWLFTDWKMLPRTLILITITAVIYLFLILFIKLLRKEEIANLPIIGKWVA</sequence>
<keyword evidence="5 6" id="KW-0472">Membrane</keyword>
<feature type="transmembrane region" description="Helical" evidence="6">
    <location>
        <begin position="47"/>
        <end position="69"/>
    </location>
</feature>
<dbReference type="PANTHER" id="PTHR30250">
    <property type="entry name" value="PST FAMILY PREDICTED COLANIC ACID TRANSPORTER"/>
    <property type="match status" value="1"/>
</dbReference>
<keyword evidence="8" id="KW-1185">Reference proteome</keyword>
<evidence type="ECO:0000256" key="1">
    <source>
        <dbReference type="ARBA" id="ARBA00004651"/>
    </source>
</evidence>
<reference evidence="8" key="1">
    <citation type="journal article" date="2019" name="Int. J. Syst. Evol. Microbiol.">
        <title>The Global Catalogue of Microorganisms (GCM) 10K type strain sequencing project: providing services to taxonomists for standard genome sequencing and annotation.</title>
        <authorList>
            <consortium name="The Broad Institute Genomics Platform"/>
            <consortium name="The Broad Institute Genome Sequencing Center for Infectious Disease"/>
            <person name="Wu L."/>
            <person name="Ma J."/>
        </authorList>
    </citation>
    <scope>NUCLEOTIDE SEQUENCE [LARGE SCALE GENOMIC DNA]</scope>
    <source>
        <strain evidence="8">CGMCC 1.16306</strain>
    </source>
</reference>
<dbReference type="Pfam" id="PF01943">
    <property type="entry name" value="Polysacc_synt"/>
    <property type="match status" value="1"/>
</dbReference>
<feature type="transmembrane region" description="Helical" evidence="6">
    <location>
        <begin position="121"/>
        <end position="140"/>
    </location>
</feature>
<dbReference type="EMBL" id="JBHSFW010000001">
    <property type="protein sequence ID" value="MFC4618125.1"/>
    <property type="molecule type" value="Genomic_DNA"/>
</dbReference>
<comment type="subcellular location">
    <subcellularLocation>
        <location evidence="1">Cell membrane</location>
        <topology evidence="1">Multi-pass membrane protein</topology>
    </subcellularLocation>
</comment>
<evidence type="ECO:0000256" key="2">
    <source>
        <dbReference type="ARBA" id="ARBA00022475"/>
    </source>
</evidence>
<dbReference type="Proteomes" id="UP001596022">
    <property type="component" value="Unassembled WGS sequence"/>
</dbReference>